<dbReference type="InterPro" id="IPR017504">
    <property type="entry name" value="CHP03067_Planctomycetes"/>
</dbReference>
<accession>A0A5C6CL42</accession>
<protein>
    <recommendedName>
        <fullName evidence="4">TIGR03067 domain-containing protein</fullName>
    </recommendedName>
</protein>
<dbReference type="AlphaFoldDB" id="A0A5C6CL42"/>
<sequence length="176" mass="19319" precursor="true">MNAKLKLMSVAAMVLMLQPAVADDHRADATTEKLQGQWEIIGGVNQGRELTNAEVAGTYVTITTNSIVTYDRSQQEKFRAVFTLDESKQPIQITMTNIAKNAPARKGIAGETPDTVMASGILKFEGKDKWTLCYALPGEERPTQFASPSGSRIMLFHMQKKQGDPVPKLSKTHPAK</sequence>
<dbReference type="Proteomes" id="UP000316304">
    <property type="component" value="Unassembled WGS sequence"/>
</dbReference>
<feature type="chain" id="PRO_5023095010" description="TIGR03067 domain-containing protein" evidence="1">
    <location>
        <begin position="23"/>
        <end position="176"/>
    </location>
</feature>
<evidence type="ECO:0000313" key="3">
    <source>
        <dbReference type="Proteomes" id="UP000316304"/>
    </source>
</evidence>
<proteinExistence type="predicted"/>
<keyword evidence="1" id="KW-0732">Signal</keyword>
<evidence type="ECO:0000313" key="2">
    <source>
        <dbReference type="EMBL" id="TWU25168.1"/>
    </source>
</evidence>
<dbReference type="RefSeq" id="WP_197169056.1">
    <property type="nucleotide sequence ID" value="NZ_SJPT01000002.1"/>
</dbReference>
<dbReference type="NCBIfam" id="TIGR03067">
    <property type="entry name" value="Planc_TIGR03067"/>
    <property type="match status" value="1"/>
</dbReference>
<reference evidence="2 3" key="1">
    <citation type="submission" date="2019-02" db="EMBL/GenBank/DDBJ databases">
        <title>Deep-cultivation of Planctomycetes and their phenomic and genomic characterization uncovers novel biology.</title>
        <authorList>
            <person name="Wiegand S."/>
            <person name="Jogler M."/>
            <person name="Boedeker C."/>
            <person name="Pinto D."/>
            <person name="Vollmers J."/>
            <person name="Rivas-Marin E."/>
            <person name="Kohn T."/>
            <person name="Peeters S.H."/>
            <person name="Heuer A."/>
            <person name="Rast P."/>
            <person name="Oberbeckmann S."/>
            <person name="Bunk B."/>
            <person name="Jeske O."/>
            <person name="Meyerdierks A."/>
            <person name="Storesund J.E."/>
            <person name="Kallscheuer N."/>
            <person name="Luecker S."/>
            <person name="Lage O.M."/>
            <person name="Pohl T."/>
            <person name="Merkel B.J."/>
            <person name="Hornburger P."/>
            <person name="Mueller R.-W."/>
            <person name="Bruemmer F."/>
            <person name="Labrenz M."/>
            <person name="Spormann A.M."/>
            <person name="Op Den Camp H."/>
            <person name="Overmann J."/>
            <person name="Amann R."/>
            <person name="Jetten M.S.M."/>
            <person name="Mascher T."/>
            <person name="Medema M.H."/>
            <person name="Devos D.P."/>
            <person name="Kaster A.-K."/>
            <person name="Ovreas L."/>
            <person name="Rohde M."/>
            <person name="Galperin M.Y."/>
            <person name="Jogler C."/>
        </authorList>
    </citation>
    <scope>NUCLEOTIDE SEQUENCE [LARGE SCALE GENOMIC DNA]</scope>
    <source>
        <strain evidence="2 3">Pla52o</strain>
    </source>
</reference>
<gene>
    <name evidence="2" type="ORF">Pla52o_14660</name>
</gene>
<keyword evidence="3" id="KW-1185">Reference proteome</keyword>
<evidence type="ECO:0000256" key="1">
    <source>
        <dbReference type="SAM" id="SignalP"/>
    </source>
</evidence>
<evidence type="ECO:0008006" key="4">
    <source>
        <dbReference type="Google" id="ProtNLM"/>
    </source>
</evidence>
<dbReference type="EMBL" id="SJPT01000002">
    <property type="protein sequence ID" value="TWU25168.1"/>
    <property type="molecule type" value="Genomic_DNA"/>
</dbReference>
<name>A0A5C6CL42_9BACT</name>
<comment type="caution">
    <text evidence="2">The sequence shown here is derived from an EMBL/GenBank/DDBJ whole genome shotgun (WGS) entry which is preliminary data.</text>
</comment>
<organism evidence="2 3">
    <name type="scientific">Novipirellula galeiformis</name>
    <dbReference type="NCBI Taxonomy" id="2528004"/>
    <lineage>
        <taxon>Bacteria</taxon>
        <taxon>Pseudomonadati</taxon>
        <taxon>Planctomycetota</taxon>
        <taxon>Planctomycetia</taxon>
        <taxon>Pirellulales</taxon>
        <taxon>Pirellulaceae</taxon>
        <taxon>Novipirellula</taxon>
    </lineage>
</organism>
<feature type="signal peptide" evidence="1">
    <location>
        <begin position="1"/>
        <end position="22"/>
    </location>
</feature>